<evidence type="ECO:0000313" key="2">
    <source>
        <dbReference type="EMBL" id="GIH01022.1"/>
    </source>
</evidence>
<sequence length="59" mass="5814">MGAAAVDHDGGGTGGKGGGEVVEDLGPSPGLLAGQGLPCRYGNRFTSHPSIMQMLAYPG</sequence>
<accession>A0ABQ4F2D0</accession>
<comment type="caution">
    <text evidence="2">The sequence shown here is derived from an EMBL/GenBank/DDBJ whole genome shotgun (WGS) entry which is preliminary data.</text>
</comment>
<name>A0ABQ4F2D0_9ACTN</name>
<feature type="region of interest" description="Disordered" evidence="1">
    <location>
        <begin position="1"/>
        <end position="29"/>
    </location>
</feature>
<organism evidence="2 3">
    <name type="scientific">Plantactinospora mayteni</name>
    <dbReference type="NCBI Taxonomy" id="566021"/>
    <lineage>
        <taxon>Bacteria</taxon>
        <taxon>Bacillati</taxon>
        <taxon>Actinomycetota</taxon>
        <taxon>Actinomycetes</taxon>
        <taxon>Micromonosporales</taxon>
        <taxon>Micromonosporaceae</taxon>
        <taxon>Plantactinospora</taxon>
    </lineage>
</organism>
<feature type="compositionally biased region" description="Gly residues" evidence="1">
    <location>
        <begin position="11"/>
        <end position="20"/>
    </location>
</feature>
<protein>
    <submittedName>
        <fullName evidence="2">Uncharacterized protein</fullName>
    </submittedName>
</protein>
<dbReference type="EMBL" id="BONX01000063">
    <property type="protein sequence ID" value="GIH01022.1"/>
    <property type="molecule type" value="Genomic_DNA"/>
</dbReference>
<reference evidence="2 3" key="1">
    <citation type="submission" date="2021-01" db="EMBL/GenBank/DDBJ databases">
        <title>Whole genome shotgun sequence of Plantactinospora mayteni NBRC 109088.</title>
        <authorList>
            <person name="Komaki H."/>
            <person name="Tamura T."/>
        </authorList>
    </citation>
    <scope>NUCLEOTIDE SEQUENCE [LARGE SCALE GENOMIC DNA]</scope>
    <source>
        <strain evidence="2 3">NBRC 109088</strain>
    </source>
</reference>
<evidence type="ECO:0000313" key="3">
    <source>
        <dbReference type="Proteomes" id="UP000621500"/>
    </source>
</evidence>
<evidence type="ECO:0000256" key="1">
    <source>
        <dbReference type="SAM" id="MobiDB-lite"/>
    </source>
</evidence>
<keyword evidence="3" id="KW-1185">Reference proteome</keyword>
<feature type="compositionally biased region" description="Basic and acidic residues" evidence="1">
    <location>
        <begin position="1"/>
        <end position="10"/>
    </location>
</feature>
<proteinExistence type="predicted"/>
<dbReference type="Proteomes" id="UP000621500">
    <property type="component" value="Unassembled WGS sequence"/>
</dbReference>
<gene>
    <name evidence="2" type="ORF">Pma05_75940</name>
</gene>